<evidence type="ECO:0000313" key="7">
    <source>
        <dbReference type="Proteomes" id="UP000664169"/>
    </source>
</evidence>
<dbReference type="InterPro" id="IPR042183">
    <property type="entry name" value="MmgE/PrpD_sf_1"/>
</dbReference>
<dbReference type="FunFam" id="1.10.4100.10:FF:000001">
    <property type="entry name" value="2-methylcitrate dehydratase"/>
    <property type="match status" value="1"/>
</dbReference>
<dbReference type="AlphaFoldDB" id="A0A8H3EGU7"/>
<keyword evidence="7" id="KW-1185">Reference proteome</keyword>
<dbReference type="InterPro" id="IPR045337">
    <property type="entry name" value="MmgE_PrpD_C"/>
</dbReference>
<feature type="domain" description="MmgE/PrpD N-terminal" evidence="4">
    <location>
        <begin position="24"/>
        <end position="280"/>
    </location>
</feature>
<dbReference type="SUPFAM" id="SSF103378">
    <property type="entry name" value="2-methylcitrate dehydratase PrpD"/>
    <property type="match status" value="1"/>
</dbReference>
<dbReference type="GO" id="GO:0005524">
    <property type="term" value="F:ATP binding"/>
    <property type="evidence" value="ECO:0007669"/>
    <property type="project" value="UniProtKB-KW"/>
</dbReference>
<feature type="domain" description="MmgE/PrpD C-terminal" evidence="5">
    <location>
        <begin position="297"/>
        <end position="471"/>
    </location>
</feature>
<dbReference type="Gene3D" id="3.30.1330.120">
    <property type="entry name" value="2-methylcitrate dehydratase PrpD"/>
    <property type="match status" value="1"/>
</dbReference>
<dbReference type="Gene3D" id="1.10.4100.10">
    <property type="entry name" value="2-methylcitrate dehydratase PrpD"/>
    <property type="match status" value="1"/>
</dbReference>
<evidence type="ECO:0000259" key="4">
    <source>
        <dbReference type="Pfam" id="PF03972"/>
    </source>
</evidence>
<dbReference type="NCBIfam" id="NF006943">
    <property type="entry name" value="PRK09425.1"/>
    <property type="match status" value="1"/>
</dbReference>
<proteinExistence type="inferred from homology"/>
<dbReference type="EMBL" id="CAJPDQ010000003">
    <property type="protein sequence ID" value="CAF9906481.1"/>
    <property type="molecule type" value="Genomic_DNA"/>
</dbReference>
<accession>A0A8H3EGU7</accession>
<dbReference type="GO" id="GO:0005739">
    <property type="term" value="C:mitochondrion"/>
    <property type="evidence" value="ECO:0007669"/>
    <property type="project" value="TreeGrafter"/>
</dbReference>
<evidence type="ECO:0000256" key="1">
    <source>
        <dbReference type="ARBA" id="ARBA00006174"/>
    </source>
</evidence>
<evidence type="ECO:0000313" key="6">
    <source>
        <dbReference type="EMBL" id="CAF9906481.1"/>
    </source>
</evidence>
<comment type="similarity">
    <text evidence="1">Belongs to the PrpD family.</text>
</comment>
<dbReference type="Proteomes" id="UP000664169">
    <property type="component" value="Unassembled WGS sequence"/>
</dbReference>
<dbReference type="InterPro" id="IPR042188">
    <property type="entry name" value="MmgE/PrpD_sf_2"/>
</dbReference>
<name>A0A8H3EGU7_9LECA</name>
<keyword evidence="6" id="KW-0547">Nucleotide-binding</keyword>
<dbReference type="FunFam" id="3.30.1330.120:FF:000001">
    <property type="entry name" value="2-methylcitrate dehydratase"/>
    <property type="match status" value="1"/>
</dbReference>
<dbReference type="PANTHER" id="PTHR16943:SF16">
    <property type="entry name" value="2-METHYLCITRATE DEHYDRATASE-RELATED"/>
    <property type="match status" value="1"/>
</dbReference>
<dbReference type="GO" id="GO:0051537">
    <property type="term" value="F:2 iron, 2 sulfur cluster binding"/>
    <property type="evidence" value="ECO:0007669"/>
    <property type="project" value="InterPro"/>
</dbReference>
<protein>
    <submittedName>
        <fullName evidence="6">ATP-binding cassette transporter CGR1</fullName>
    </submittedName>
</protein>
<reference evidence="6" key="1">
    <citation type="submission" date="2021-03" db="EMBL/GenBank/DDBJ databases">
        <authorList>
            <person name="Tagirdzhanova G."/>
        </authorList>
    </citation>
    <scope>NUCLEOTIDE SEQUENCE</scope>
</reference>
<dbReference type="InterPro" id="IPR012705">
    <property type="entry name" value="2Me_IsoCit_deHydtase_PrpD"/>
</dbReference>
<dbReference type="InterPro" id="IPR005656">
    <property type="entry name" value="MmgE_PrpD"/>
</dbReference>
<evidence type="ECO:0000259" key="5">
    <source>
        <dbReference type="Pfam" id="PF19305"/>
    </source>
</evidence>
<keyword evidence="3" id="KW-0456">Lyase</keyword>
<gene>
    <name evidence="6" type="primary">PDH1</name>
    <name evidence="6" type="ORF">GOMPHAMPRED_004732</name>
</gene>
<comment type="caution">
    <text evidence="6">The sequence shown here is derived from an EMBL/GenBank/DDBJ whole genome shotgun (WGS) entry which is preliminary data.</text>
</comment>
<dbReference type="GO" id="GO:0047547">
    <property type="term" value="F:2-methylcitrate dehydratase activity"/>
    <property type="evidence" value="ECO:0007669"/>
    <property type="project" value="InterPro"/>
</dbReference>
<keyword evidence="6" id="KW-0067">ATP-binding</keyword>
<dbReference type="Pfam" id="PF19305">
    <property type="entry name" value="MmgE_PrpD_C"/>
    <property type="match status" value="1"/>
</dbReference>
<dbReference type="GO" id="GO:0019679">
    <property type="term" value="P:propionate metabolic process, methylcitrate cycle"/>
    <property type="evidence" value="ECO:0007669"/>
    <property type="project" value="InterPro"/>
</dbReference>
<dbReference type="Pfam" id="PF03972">
    <property type="entry name" value="MmgE_PrpD_N"/>
    <property type="match status" value="1"/>
</dbReference>
<comment type="subunit">
    <text evidence="2">Monomer.</text>
</comment>
<dbReference type="InterPro" id="IPR045336">
    <property type="entry name" value="MmgE_PrpD_N"/>
</dbReference>
<evidence type="ECO:0000256" key="2">
    <source>
        <dbReference type="ARBA" id="ARBA00011245"/>
    </source>
</evidence>
<sequence length="501" mass="56070">MSASRAAATTFPGSNREYDREIKDIADYVHNYKISSDLAFDTARWVFIDTLGCGLEALRFKSCVNQLGPVVEGTVVPNGTRVPGTPYVLDPVNGAFNIGAMIRWLDYNDCWLAAEWGHPSDNLGGILAVADWISRTNRAGGKLVGGKILTVKDVLEAMIKAHEIQGVLALENSYNKVGLDHVVLVKVATTAVVSKMLGLNEQQTADAVTQAWVDGQSLRTYRHSPNTMSRKSWAAGDACQRAVNLALKVQRGEQGVPTVLSAPVWGFYDVLFKGKKFQFQRPYGSYVMENVLFKVSYPAEFHSQTAIEAAKRIHAQLKERGKSAEDIKDVTIRTHEACVRIIDKQFKPMDNFADRDHCVQYMTAVMLVFNRLEATDYTDGGEAATSELVESLRKRIKCVEDPQFTKDYHNPDMRTIPNALTVYLNDGTVLEEVVVQAPLGHKQRREEAKPEILAKYQRHLSPHYDQAKVKELVSLGTDAKTLENMAVDEYMDKYVKDKMDW</sequence>
<dbReference type="NCBIfam" id="TIGR02330">
    <property type="entry name" value="prpD"/>
    <property type="match status" value="1"/>
</dbReference>
<dbReference type="PANTHER" id="PTHR16943">
    <property type="entry name" value="2-METHYLCITRATE DEHYDRATASE-RELATED"/>
    <property type="match status" value="1"/>
</dbReference>
<evidence type="ECO:0000256" key="3">
    <source>
        <dbReference type="ARBA" id="ARBA00023239"/>
    </source>
</evidence>
<dbReference type="InterPro" id="IPR036148">
    <property type="entry name" value="MmgE/PrpD_sf"/>
</dbReference>
<organism evidence="6 7">
    <name type="scientific">Gomphillus americanus</name>
    <dbReference type="NCBI Taxonomy" id="1940652"/>
    <lineage>
        <taxon>Eukaryota</taxon>
        <taxon>Fungi</taxon>
        <taxon>Dikarya</taxon>
        <taxon>Ascomycota</taxon>
        <taxon>Pezizomycotina</taxon>
        <taxon>Lecanoromycetes</taxon>
        <taxon>OSLEUM clade</taxon>
        <taxon>Ostropomycetidae</taxon>
        <taxon>Ostropales</taxon>
        <taxon>Graphidaceae</taxon>
        <taxon>Gomphilloideae</taxon>
        <taxon>Gomphillus</taxon>
    </lineage>
</organism>
<dbReference type="OrthoDB" id="10055203at2759"/>